<dbReference type="GO" id="GO:0006508">
    <property type="term" value="P:proteolysis"/>
    <property type="evidence" value="ECO:0007669"/>
    <property type="project" value="UniProtKB-KW"/>
</dbReference>
<accession>A0A3M6TET9</accession>
<comment type="cofactor">
    <cofactor evidence="8">
        <name>Ca(2+)</name>
        <dbReference type="ChEBI" id="CHEBI:29108"/>
    </cofactor>
    <text evidence="8">Can bind about 5 Ca(2+) ions per subunit.</text>
</comment>
<dbReference type="GO" id="GO:0008270">
    <property type="term" value="F:zinc ion binding"/>
    <property type="evidence" value="ECO:0007669"/>
    <property type="project" value="InterPro"/>
</dbReference>
<feature type="binding site" evidence="8">
    <location>
        <position position="243"/>
    </location>
    <ligand>
        <name>Ca(2+)</name>
        <dbReference type="ChEBI" id="CHEBI:29108"/>
        <label>1</label>
    </ligand>
</feature>
<dbReference type="CDD" id="cd04278">
    <property type="entry name" value="ZnMc_MMP"/>
    <property type="match status" value="1"/>
</dbReference>
<keyword evidence="5" id="KW-0378">Hydrolase</keyword>
<feature type="binding site" evidence="8">
    <location>
        <position position="271"/>
    </location>
    <ligand>
        <name>Zn(2+)</name>
        <dbReference type="ChEBI" id="CHEBI:29105"/>
        <label>2</label>
        <note>catalytic</note>
    </ligand>
</feature>
<comment type="similarity">
    <text evidence="1">Belongs to the peptidase M10A family.</text>
</comment>
<feature type="binding site" evidence="8">
    <location>
        <position position="261"/>
    </location>
    <ligand>
        <name>Zn(2+)</name>
        <dbReference type="ChEBI" id="CHEBI:29105"/>
        <label>2</label>
        <note>catalytic</note>
    </ligand>
</feature>
<feature type="binding site" evidence="8">
    <location>
        <position position="243"/>
    </location>
    <ligand>
        <name>Ca(2+)</name>
        <dbReference type="ChEBI" id="CHEBI:29108"/>
        <label>3</label>
    </ligand>
</feature>
<keyword evidence="3 8" id="KW-0479">Metal-binding</keyword>
<name>A0A3M6TET9_POCDA</name>
<feature type="binding site" evidence="8">
    <location>
        <position position="223"/>
    </location>
    <ligand>
        <name>Zn(2+)</name>
        <dbReference type="ChEBI" id="CHEBI:29105"/>
        <label>1</label>
    </ligand>
</feature>
<dbReference type="EMBL" id="RCHS01003769">
    <property type="protein sequence ID" value="RMX39861.1"/>
    <property type="molecule type" value="Genomic_DNA"/>
</dbReference>
<comment type="cofactor">
    <cofactor evidence="8">
        <name>Zn(2+)</name>
        <dbReference type="ChEBI" id="CHEBI:29105"/>
    </cofactor>
    <text evidence="8">Binds 2 Zn(2+) ions per subunit.</text>
</comment>
<feature type="binding site" description="in inhibited form" evidence="8">
    <location>
        <position position="111"/>
    </location>
    <ligand>
        <name>Zn(2+)</name>
        <dbReference type="ChEBI" id="CHEBI:29105"/>
        <label>2</label>
        <note>catalytic</note>
    </ligand>
</feature>
<dbReference type="GO" id="GO:0031012">
    <property type="term" value="C:extracellular matrix"/>
    <property type="evidence" value="ECO:0007669"/>
    <property type="project" value="InterPro"/>
</dbReference>
<feature type="binding site" evidence="8">
    <location>
        <position position="216"/>
    </location>
    <ligand>
        <name>Ca(2+)</name>
        <dbReference type="ChEBI" id="CHEBI:29108"/>
        <label>3</label>
    </ligand>
</feature>
<keyword evidence="4" id="KW-0732">Signal</keyword>
<sequence length="396" mass="44404">MMNSASISMKTRGFSFKWLVIAAALLLSTWCSRCTLGAPLPLADSSKPSKEVVDSVTYETALEWMKKYKVFKPGQDNNFTEMISNVQRMAGLSVTGELDFDTKKLFVIPRCGNVEKNDEPHRHEEKKGKNKRSVYFQRYVDLFCAARGEMISAIMSHRYAVGQISSLSRLLRRLEIYVPAGSTCRVTKRSTQDDQKSKVLVRFLKGSHGDPYPFDGKGGTFGHVLYPDSSKDLPVEVHFDDDETFTTGTDNGINLYWAAVHLLGHTMGLKHSRNQESIMYPWYKGYLPDYKLSRDDTQQIQALFGECTFRKPYHLEGIVDITFTKKNTSSVVSGNERTSTATDVKNAQGILPKVLKQQLNPNNEKITEAAKARKTSAQLVTKETITVTAEGVPAEA</sequence>
<evidence type="ECO:0000256" key="5">
    <source>
        <dbReference type="ARBA" id="ARBA00022801"/>
    </source>
</evidence>
<feature type="binding site" evidence="8">
    <location>
        <position position="215"/>
    </location>
    <ligand>
        <name>Ca(2+)</name>
        <dbReference type="ChEBI" id="CHEBI:29108"/>
        <label>3</label>
    </ligand>
</feature>
<organism evidence="10 11">
    <name type="scientific">Pocillopora damicornis</name>
    <name type="common">Cauliflower coral</name>
    <name type="synonym">Millepora damicornis</name>
    <dbReference type="NCBI Taxonomy" id="46731"/>
    <lineage>
        <taxon>Eukaryota</taxon>
        <taxon>Metazoa</taxon>
        <taxon>Cnidaria</taxon>
        <taxon>Anthozoa</taxon>
        <taxon>Hexacorallia</taxon>
        <taxon>Scleractinia</taxon>
        <taxon>Astrocoeniina</taxon>
        <taxon>Pocilloporidae</taxon>
        <taxon>Pocillopora</taxon>
    </lineage>
</organism>
<dbReference type="InterPro" id="IPR006026">
    <property type="entry name" value="Peptidase_Metallo"/>
</dbReference>
<dbReference type="InterPro" id="IPR021190">
    <property type="entry name" value="Pept_M10A"/>
</dbReference>
<evidence type="ECO:0000259" key="9">
    <source>
        <dbReference type="SMART" id="SM00235"/>
    </source>
</evidence>
<keyword evidence="2" id="KW-0645">Protease</keyword>
<reference evidence="10 11" key="1">
    <citation type="journal article" date="2018" name="Sci. Rep.">
        <title>Comparative analysis of the Pocillopora damicornis genome highlights role of immune system in coral evolution.</title>
        <authorList>
            <person name="Cunning R."/>
            <person name="Bay R.A."/>
            <person name="Gillette P."/>
            <person name="Baker A.C."/>
            <person name="Traylor-Knowles N."/>
        </authorList>
    </citation>
    <scope>NUCLEOTIDE SEQUENCE [LARGE SCALE GENOMIC DNA]</scope>
    <source>
        <strain evidence="10">RSMAS</strain>
        <tissue evidence="10">Whole animal</tissue>
    </source>
</reference>
<protein>
    <recommendedName>
        <fullName evidence="9">Peptidase metallopeptidase domain-containing protein</fullName>
    </recommendedName>
</protein>
<evidence type="ECO:0000256" key="2">
    <source>
        <dbReference type="ARBA" id="ARBA00022670"/>
    </source>
</evidence>
<evidence type="ECO:0000256" key="7">
    <source>
        <dbReference type="ARBA" id="ARBA00023049"/>
    </source>
</evidence>
<dbReference type="SMART" id="SM00235">
    <property type="entry name" value="ZnMc"/>
    <property type="match status" value="1"/>
</dbReference>
<dbReference type="PANTHER" id="PTHR10201">
    <property type="entry name" value="MATRIX METALLOPROTEINASE"/>
    <property type="match status" value="1"/>
</dbReference>
<feature type="binding site" evidence="8">
    <location>
        <position position="240"/>
    </location>
    <ligand>
        <name>Ca(2+)</name>
        <dbReference type="ChEBI" id="CHEBI:29108"/>
        <label>3</label>
    </ligand>
</feature>
<evidence type="ECO:0000313" key="10">
    <source>
        <dbReference type="EMBL" id="RMX39861.1"/>
    </source>
</evidence>
<feature type="binding site" evidence="8">
    <location>
        <position position="210"/>
    </location>
    <ligand>
        <name>Zn(2+)</name>
        <dbReference type="ChEBI" id="CHEBI:29105"/>
        <label>1</label>
    </ligand>
</feature>
<feature type="binding site" evidence="8">
    <location>
        <position position="279"/>
    </location>
    <ligand>
        <name>Zn(2+)</name>
        <dbReference type="ChEBI" id="CHEBI:29105"/>
        <label>2</label>
        <note>catalytic</note>
    </ligand>
</feature>
<dbReference type="SUPFAM" id="SSF55486">
    <property type="entry name" value="Metalloproteases ('zincins'), catalytic domain"/>
    <property type="match status" value="1"/>
</dbReference>
<dbReference type="GO" id="GO:0030198">
    <property type="term" value="P:extracellular matrix organization"/>
    <property type="evidence" value="ECO:0007669"/>
    <property type="project" value="TreeGrafter"/>
</dbReference>
<evidence type="ECO:0000256" key="6">
    <source>
        <dbReference type="ARBA" id="ARBA00022833"/>
    </source>
</evidence>
<feature type="binding site" evidence="8">
    <location>
        <position position="208"/>
    </location>
    <ligand>
        <name>Zn(2+)</name>
        <dbReference type="ChEBI" id="CHEBI:29105"/>
        <label>1</label>
    </ligand>
</feature>
<dbReference type="OrthoDB" id="406838at2759"/>
<feature type="binding site" evidence="8">
    <location>
        <position position="238"/>
    </location>
    <ligand>
        <name>Zn(2+)</name>
        <dbReference type="ChEBI" id="CHEBI:29105"/>
        <label>1</label>
    </ligand>
</feature>
<dbReference type="GO" id="GO:0004222">
    <property type="term" value="F:metalloendopeptidase activity"/>
    <property type="evidence" value="ECO:0007669"/>
    <property type="project" value="InterPro"/>
</dbReference>
<dbReference type="InterPro" id="IPR001818">
    <property type="entry name" value="Pept_M10_metallopeptidase"/>
</dbReference>
<gene>
    <name evidence="10" type="ORF">pdam_00013463</name>
</gene>
<dbReference type="InterPro" id="IPR024079">
    <property type="entry name" value="MetalloPept_cat_dom_sf"/>
</dbReference>
<dbReference type="PRINTS" id="PR00138">
    <property type="entry name" value="MATRIXIN"/>
</dbReference>
<feature type="binding site" evidence="8">
    <location>
        <position position="241"/>
    </location>
    <ligand>
        <name>Ca(2+)</name>
        <dbReference type="ChEBI" id="CHEBI:29108"/>
        <label>1</label>
    </ligand>
</feature>
<evidence type="ECO:0000313" key="11">
    <source>
        <dbReference type="Proteomes" id="UP000275408"/>
    </source>
</evidence>
<dbReference type="InterPro" id="IPR033739">
    <property type="entry name" value="M10A_MMP"/>
</dbReference>
<keyword evidence="11" id="KW-1185">Reference proteome</keyword>
<feature type="domain" description="Peptidase metallopeptidase" evidence="9">
    <location>
        <begin position="147"/>
        <end position="306"/>
    </location>
</feature>
<feature type="binding site" evidence="8">
    <location>
        <position position="265"/>
    </location>
    <ligand>
        <name>Zn(2+)</name>
        <dbReference type="ChEBI" id="CHEBI:29105"/>
        <label>2</label>
        <note>catalytic</note>
    </ligand>
</feature>
<keyword evidence="7" id="KW-0482">Metalloprotease</keyword>
<evidence type="ECO:0000256" key="4">
    <source>
        <dbReference type="ARBA" id="ARBA00022729"/>
    </source>
</evidence>
<proteinExistence type="inferred from homology"/>
<dbReference type="SUPFAM" id="SSF47090">
    <property type="entry name" value="PGBD-like"/>
    <property type="match status" value="1"/>
</dbReference>
<evidence type="ECO:0000256" key="1">
    <source>
        <dbReference type="ARBA" id="ARBA00010370"/>
    </source>
</evidence>
<comment type="caution">
    <text evidence="10">The sequence shown here is derived from an EMBL/GenBank/DDBJ whole genome shotgun (WGS) entry which is preliminary data.</text>
</comment>
<dbReference type="InterPro" id="IPR036365">
    <property type="entry name" value="PGBD-like_sf"/>
</dbReference>
<dbReference type="AlphaFoldDB" id="A0A3M6TET9"/>
<dbReference type="PANTHER" id="PTHR10201:SF291">
    <property type="entry name" value="MATRIX METALLOPROTEINASE 1, ISOFORM C-RELATED"/>
    <property type="match status" value="1"/>
</dbReference>
<evidence type="ECO:0000256" key="8">
    <source>
        <dbReference type="PIRSR" id="PIRSR621190-2"/>
    </source>
</evidence>
<dbReference type="Gene3D" id="3.40.390.10">
    <property type="entry name" value="Collagenase (Catalytic Domain)"/>
    <property type="match status" value="1"/>
</dbReference>
<keyword evidence="6 8" id="KW-0862">Zinc</keyword>
<dbReference type="Pfam" id="PF00413">
    <property type="entry name" value="Peptidase_M10"/>
    <property type="match status" value="1"/>
</dbReference>
<dbReference type="GO" id="GO:0030574">
    <property type="term" value="P:collagen catabolic process"/>
    <property type="evidence" value="ECO:0007669"/>
    <property type="project" value="TreeGrafter"/>
</dbReference>
<dbReference type="Proteomes" id="UP000275408">
    <property type="component" value="Unassembled WGS sequence"/>
</dbReference>
<evidence type="ECO:0000256" key="3">
    <source>
        <dbReference type="ARBA" id="ARBA00022723"/>
    </source>
</evidence>
<dbReference type="STRING" id="46731.A0A3M6TET9"/>
<keyword evidence="8" id="KW-0106">Calcium</keyword>